<name>A0A9D9I946_9BACT</name>
<reference evidence="1" key="2">
    <citation type="journal article" date="2021" name="PeerJ">
        <title>Extensive microbial diversity within the chicken gut microbiome revealed by metagenomics and culture.</title>
        <authorList>
            <person name="Gilroy R."/>
            <person name="Ravi A."/>
            <person name="Getino M."/>
            <person name="Pursley I."/>
            <person name="Horton D.L."/>
            <person name="Alikhan N.F."/>
            <person name="Baker D."/>
            <person name="Gharbi K."/>
            <person name="Hall N."/>
            <person name="Watson M."/>
            <person name="Adriaenssens E.M."/>
            <person name="Foster-Nyarko E."/>
            <person name="Jarju S."/>
            <person name="Secka A."/>
            <person name="Antonio M."/>
            <person name="Oren A."/>
            <person name="Chaudhuri R.R."/>
            <person name="La Ragione R."/>
            <person name="Hildebrand F."/>
            <person name="Pallen M.J."/>
        </authorList>
    </citation>
    <scope>NUCLEOTIDE SEQUENCE</scope>
    <source>
        <strain evidence="1">B1-15692</strain>
    </source>
</reference>
<organism evidence="1 2">
    <name type="scientific">Candidatus Cryptobacteroides faecipullorum</name>
    <dbReference type="NCBI Taxonomy" id="2840764"/>
    <lineage>
        <taxon>Bacteria</taxon>
        <taxon>Pseudomonadati</taxon>
        <taxon>Bacteroidota</taxon>
        <taxon>Bacteroidia</taxon>
        <taxon>Bacteroidales</taxon>
        <taxon>Candidatus Cryptobacteroides</taxon>
    </lineage>
</organism>
<dbReference type="Proteomes" id="UP000823660">
    <property type="component" value="Unassembled WGS sequence"/>
</dbReference>
<evidence type="ECO:0000313" key="1">
    <source>
        <dbReference type="EMBL" id="MBO8467529.1"/>
    </source>
</evidence>
<gene>
    <name evidence="1" type="ORF">IAB99_07175</name>
</gene>
<proteinExistence type="predicted"/>
<comment type="caution">
    <text evidence="1">The sequence shown here is derived from an EMBL/GenBank/DDBJ whole genome shotgun (WGS) entry which is preliminary data.</text>
</comment>
<accession>A0A9D9I946</accession>
<sequence length="530" mass="57206">MGKIGDLWVRLGFKGEDYKKGIDDAKKQTQGFGASLGKIKAGAVAVWAAIGTAVVGFAKEMIDGTNRIGDAWNRTTAQMKAGWDVFIQSVSTWNWDNFIGRIKESASAAKDLQNALDAEFEVSNSIKLQKSMMSEELAQLQIDMRNQNKSYEERAEAAKKYLDKVRPLYEQEIQLRKDLMEAYSAKWLSGSGLENSEEIRKYLQQFLVDYGKDANLIKAVADYNNKNSDRATWEAARSYLEDYGKRTGNYAAATMANVYETMRGDKDTVPLVQSIVDYYNSLSALDTENRRIYSSLNSSLSALGGDIDSTTDAVIESQQKLENAKVSMAESLPALAGIAGGAESSTMPDLIPDDWLERNREKIDAVIAEKQRLMDAGQMLADALTYGTTNALDELANAIAGVEGSNAGSVVKALLTPLADAAVQAGLLIVAQGTAVEAFKKSLMSLQGIAAIAAGTALIAIGTAAKAGLARIGSSAGSSGTAVSSSYNSEGYGSYRPTVESQEMTIYIKGMISGSDIILAEDRTRKKMNR</sequence>
<reference evidence="1" key="1">
    <citation type="submission" date="2020-10" db="EMBL/GenBank/DDBJ databases">
        <authorList>
            <person name="Gilroy R."/>
        </authorList>
    </citation>
    <scope>NUCLEOTIDE SEQUENCE</scope>
    <source>
        <strain evidence="1">B1-15692</strain>
    </source>
</reference>
<protein>
    <submittedName>
        <fullName evidence="1">Uncharacterized protein</fullName>
    </submittedName>
</protein>
<dbReference type="AlphaFoldDB" id="A0A9D9I946"/>
<dbReference type="EMBL" id="JADIMH010000041">
    <property type="protein sequence ID" value="MBO8467529.1"/>
    <property type="molecule type" value="Genomic_DNA"/>
</dbReference>
<evidence type="ECO:0000313" key="2">
    <source>
        <dbReference type="Proteomes" id="UP000823660"/>
    </source>
</evidence>